<dbReference type="EMBL" id="CP012332">
    <property type="protein sequence ID" value="AKU91663.1"/>
    <property type="molecule type" value="Genomic_DNA"/>
</dbReference>
<dbReference type="AlphaFoldDB" id="A0A0K1PDP0"/>
<reference evidence="2 3" key="1">
    <citation type="submission" date="2015-08" db="EMBL/GenBank/DDBJ databases">
        <authorList>
            <person name="Babu N.S."/>
            <person name="Beckwith C.J."/>
            <person name="Beseler K.G."/>
            <person name="Brison A."/>
            <person name="Carone J.V."/>
            <person name="Caskin T.P."/>
            <person name="Diamond M."/>
            <person name="Durham M.E."/>
            <person name="Foxe J.M."/>
            <person name="Go M."/>
            <person name="Henderson B.A."/>
            <person name="Jones I.B."/>
            <person name="McGettigan J.A."/>
            <person name="Micheletti S.J."/>
            <person name="Nasrallah M.E."/>
            <person name="Ortiz D."/>
            <person name="Piller C.R."/>
            <person name="Privatt S.R."/>
            <person name="Schneider S.L."/>
            <person name="Sharp S."/>
            <person name="Smith T.C."/>
            <person name="Stanton J.D."/>
            <person name="Ullery H.E."/>
            <person name="Wilson R.J."/>
            <person name="Serrano M.G."/>
            <person name="Buck G."/>
            <person name="Lee V."/>
            <person name="Wang Y."/>
            <person name="Carvalho R."/>
            <person name="Voegtly L."/>
            <person name="Shi R."/>
            <person name="Duckworth R."/>
            <person name="Johnson A."/>
            <person name="Loviza R."/>
            <person name="Walstead R."/>
            <person name="Shah Z."/>
            <person name="Kiflezghi M."/>
            <person name="Wade K."/>
            <person name="Ball S.L."/>
            <person name="Bradley K.W."/>
            <person name="Asai D.J."/>
            <person name="Bowman C.A."/>
            <person name="Russell D.A."/>
            <person name="Pope W.H."/>
            <person name="Jacobs-Sera D."/>
            <person name="Hendrix R.W."/>
            <person name="Hatfull G.F."/>
        </authorList>
    </citation>
    <scope>NUCLEOTIDE SEQUENCE [LARGE SCALE GENOMIC DNA]</scope>
    <source>
        <strain evidence="2 3">DSM 27710</strain>
    </source>
</reference>
<dbReference type="InterPro" id="IPR005358">
    <property type="entry name" value="Puta_zinc/iron-chelating_dom"/>
</dbReference>
<protein>
    <recommendedName>
        <fullName evidence="4">YkgJ family cysteine cluster protein</fullName>
    </recommendedName>
</protein>
<dbReference type="STRING" id="1391653.AKJ08_2050"/>
<dbReference type="Proteomes" id="UP000055590">
    <property type="component" value="Chromosome"/>
</dbReference>
<dbReference type="KEGG" id="vin:AKJ08_2050"/>
<organism evidence="2 3">
    <name type="scientific">Vulgatibacter incomptus</name>
    <dbReference type="NCBI Taxonomy" id="1391653"/>
    <lineage>
        <taxon>Bacteria</taxon>
        <taxon>Pseudomonadati</taxon>
        <taxon>Myxococcota</taxon>
        <taxon>Myxococcia</taxon>
        <taxon>Myxococcales</taxon>
        <taxon>Cystobacterineae</taxon>
        <taxon>Vulgatibacteraceae</taxon>
        <taxon>Vulgatibacter</taxon>
    </lineage>
</organism>
<evidence type="ECO:0008006" key="4">
    <source>
        <dbReference type="Google" id="ProtNLM"/>
    </source>
</evidence>
<evidence type="ECO:0000313" key="2">
    <source>
        <dbReference type="EMBL" id="AKU91663.1"/>
    </source>
</evidence>
<accession>A0A0K1PDP0</accession>
<dbReference type="Pfam" id="PF03692">
    <property type="entry name" value="CxxCxxCC"/>
    <property type="match status" value="1"/>
</dbReference>
<evidence type="ECO:0000256" key="1">
    <source>
        <dbReference type="SAM" id="MobiDB-lite"/>
    </source>
</evidence>
<dbReference type="PANTHER" id="PTHR35866">
    <property type="entry name" value="PUTATIVE-RELATED"/>
    <property type="match status" value="1"/>
</dbReference>
<dbReference type="PANTHER" id="PTHR35866:SF1">
    <property type="entry name" value="YKGJ FAMILY CYSTEINE CLUSTER PROTEIN"/>
    <property type="match status" value="1"/>
</dbReference>
<gene>
    <name evidence="2" type="ORF">AKJ08_2050</name>
</gene>
<feature type="region of interest" description="Disordered" evidence="1">
    <location>
        <begin position="116"/>
        <end position="138"/>
    </location>
</feature>
<feature type="compositionally biased region" description="Basic and acidic residues" evidence="1">
    <location>
        <begin position="125"/>
        <end position="138"/>
    </location>
</feature>
<dbReference type="RefSeq" id="WP_050725944.1">
    <property type="nucleotide sequence ID" value="NZ_CP012332.1"/>
</dbReference>
<proteinExistence type="predicted"/>
<name>A0A0K1PDP0_9BACT</name>
<keyword evidence="3" id="KW-1185">Reference proteome</keyword>
<evidence type="ECO:0000313" key="3">
    <source>
        <dbReference type="Proteomes" id="UP000055590"/>
    </source>
</evidence>
<sequence>MDAPPAERGFRFECTRCGDCCRRPGFVYLAADEPARLAKHLGLPLAGLKRRFLTRLVDGTWAIEVEESGSGCPFLVDNLCSVEPVKPGQCRAYPFWRELVKDPAAWEREARACEGIGKGEPLPPDEVRRRLRLDPGSH</sequence>